<dbReference type="Proteomes" id="UP000276223">
    <property type="component" value="Unassembled WGS sequence"/>
</dbReference>
<organism evidence="1 2">
    <name type="scientific">Desulfosoma caldarium</name>
    <dbReference type="NCBI Taxonomy" id="610254"/>
    <lineage>
        <taxon>Bacteria</taxon>
        <taxon>Pseudomonadati</taxon>
        <taxon>Thermodesulfobacteriota</taxon>
        <taxon>Syntrophobacteria</taxon>
        <taxon>Syntrophobacterales</taxon>
        <taxon>Syntrophobacteraceae</taxon>
        <taxon>Desulfosoma</taxon>
    </lineage>
</organism>
<protein>
    <submittedName>
        <fullName evidence="1">Uncharacterized protein</fullName>
    </submittedName>
</protein>
<dbReference type="AlphaFoldDB" id="A0A3N1VFQ6"/>
<reference evidence="1 2" key="1">
    <citation type="submission" date="2018-11" db="EMBL/GenBank/DDBJ databases">
        <title>Genomic Encyclopedia of Type Strains, Phase IV (KMG-IV): sequencing the most valuable type-strain genomes for metagenomic binning, comparative biology and taxonomic classification.</title>
        <authorList>
            <person name="Goeker M."/>
        </authorList>
    </citation>
    <scope>NUCLEOTIDE SEQUENCE [LARGE SCALE GENOMIC DNA]</scope>
    <source>
        <strain evidence="1 2">DSM 22027</strain>
    </source>
</reference>
<gene>
    <name evidence="1" type="ORF">EDC27_0888</name>
</gene>
<evidence type="ECO:0000313" key="2">
    <source>
        <dbReference type="Proteomes" id="UP000276223"/>
    </source>
</evidence>
<dbReference type="EMBL" id="RJVA01000010">
    <property type="protein sequence ID" value="ROR01705.1"/>
    <property type="molecule type" value="Genomic_DNA"/>
</dbReference>
<proteinExistence type="predicted"/>
<accession>A0A3N1VFQ6</accession>
<comment type="caution">
    <text evidence="1">The sequence shown here is derived from an EMBL/GenBank/DDBJ whole genome shotgun (WGS) entry which is preliminary data.</text>
</comment>
<keyword evidence="2" id="KW-1185">Reference proteome</keyword>
<sequence>MFLAARSSMQLCFLQALSGRFRAARPPPLSTAMHLTSHRTRRLVPETTRSTAAYAAHPLHGFALLALRQRASQDH</sequence>
<name>A0A3N1VFQ6_9BACT</name>
<evidence type="ECO:0000313" key="1">
    <source>
        <dbReference type="EMBL" id="ROR01705.1"/>
    </source>
</evidence>